<dbReference type="SMART" id="SM00342">
    <property type="entry name" value="HTH_ARAC"/>
    <property type="match status" value="1"/>
</dbReference>
<comment type="caution">
    <text evidence="5">The sequence shown here is derived from an EMBL/GenBank/DDBJ whole genome shotgun (WGS) entry which is preliminary data.</text>
</comment>
<dbReference type="RefSeq" id="WP_380869405.1">
    <property type="nucleotide sequence ID" value="NZ_JBHUMA010000006.1"/>
</dbReference>
<dbReference type="PRINTS" id="PR00032">
    <property type="entry name" value="HTHARAC"/>
</dbReference>
<evidence type="ECO:0000256" key="1">
    <source>
        <dbReference type="ARBA" id="ARBA00023015"/>
    </source>
</evidence>
<keyword evidence="1" id="KW-0805">Transcription regulation</keyword>
<dbReference type="EMBL" id="JBHUMA010000006">
    <property type="protein sequence ID" value="MFD2599279.1"/>
    <property type="molecule type" value="Genomic_DNA"/>
</dbReference>
<dbReference type="PROSITE" id="PS01124">
    <property type="entry name" value="HTH_ARAC_FAMILY_2"/>
    <property type="match status" value="1"/>
</dbReference>
<dbReference type="InterPro" id="IPR009057">
    <property type="entry name" value="Homeodomain-like_sf"/>
</dbReference>
<evidence type="ECO:0000256" key="2">
    <source>
        <dbReference type="ARBA" id="ARBA00023125"/>
    </source>
</evidence>
<keyword evidence="2" id="KW-0238">DNA-binding</keyword>
<name>A0ABW5NMK3_9SPHI</name>
<dbReference type="Proteomes" id="UP001597393">
    <property type="component" value="Unassembled WGS sequence"/>
</dbReference>
<keyword evidence="6" id="KW-1185">Reference proteome</keyword>
<evidence type="ECO:0000313" key="5">
    <source>
        <dbReference type="EMBL" id="MFD2599279.1"/>
    </source>
</evidence>
<dbReference type="InterPro" id="IPR018062">
    <property type="entry name" value="HTH_AraC-typ_CS"/>
</dbReference>
<dbReference type="InterPro" id="IPR018060">
    <property type="entry name" value="HTH_AraC"/>
</dbReference>
<protein>
    <submittedName>
        <fullName evidence="5">Helix-turn-helix transcriptional regulator</fullName>
    </submittedName>
</protein>
<gene>
    <name evidence="5" type="ORF">ACFSQ3_09965</name>
</gene>
<dbReference type="PANTHER" id="PTHR47893">
    <property type="entry name" value="REGULATORY PROTEIN PCHR"/>
    <property type="match status" value="1"/>
</dbReference>
<dbReference type="Gene3D" id="1.10.10.60">
    <property type="entry name" value="Homeodomain-like"/>
    <property type="match status" value="2"/>
</dbReference>
<sequence>MLVKSRIEGLEGWLFKEDIPDTYIPNYKLEEKELAIAEKPIHLLNRQLATGGLFMMQSEIRFDIPTQIYTEVVGETVTSQFIFYKQASDKLKGKPNALYGRSRHNIRYIPTTANEHEIKQDIDYMYFLIVLSKDYYFNLIDRHSLLHEDFVRDIELGEYTSFSSEDFFVTLEMRRVIDDMVNCRQQGELKRIHTEARILELLMYQLEQLSGKGQEQELIRGDDILKLENAREVLRARYVTPPTQKDLSREVGLNEFKLRRGFKEYFGITVYDYITRLRMEEAKRLLLDERQSISEVSANVGFSHQNNFSIAFKKYFGLPPSELKSY</sequence>
<organism evidence="5 6">
    <name type="scientific">Sphingobacterium corticis</name>
    <dbReference type="NCBI Taxonomy" id="1812823"/>
    <lineage>
        <taxon>Bacteria</taxon>
        <taxon>Pseudomonadati</taxon>
        <taxon>Bacteroidota</taxon>
        <taxon>Sphingobacteriia</taxon>
        <taxon>Sphingobacteriales</taxon>
        <taxon>Sphingobacteriaceae</taxon>
        <taxon>Sphingobacterium</taxon>
    </lineage>
</organism>
<evidence type="ECO:0000256" key="3">
    <source>
        <dbReference type="ARBA" id="ARBA00023163"/>
    </source>
</evidence>
<keyword evidence="3" id="KW-0804">Transcription</keyword>
<dbReference type="SUPFAM" id="SSF46689">
    <property type="entry name" value="Homeodomain-like"/>
    <property type="match status" value="2"/>
</dbReference>
<evidence type="ECO:0000313" key="6">
    <source>
        <dbReference type="Proteomes" id="UP001597393"/>
    </source>
</evidence>
<reference evidence="6" key="1">
    <citation type="journal article" date="2019" name="Int. J. Syst. Evol. Microbiol.">
        <title>The Global Catalogue of Microorganisms (GCM) 10K type strain sequencing project: providing services to taxonomists for standard genome sequencing and annotation.</title>
        <authorList>
            <consortium name="The Broad Institute Genomics Platform"/>
            <consortium name="The Broad Institute Genome Sequencing Center for Infectious Disease"/>
            <person name="Wu L."/>
            <person name="Ma J."/>
        </authorList>
    </citation>
    <scope>NUCLEOTIDE SEQUENCE [LARGE SCALE GENOMIC DNA]</scope>
    <source>
        <strain evidence="6">KCTC 42248</strain>
    </source>
</reference>
<evidence type="ECO:0000259" key="4">
    <source>
        <dbReference type="PROSITE" id="PS01124"/>
    </source>
</evidence>
<feature type="domain" description="HTH araC/xylS-type" evidence="4">
    <location>
        <begin position="228"/>
        <end position="326"/>
    </location>
</feature>
<dbReference type="PROSITE" id="PS00041">
    <property type="entry name" value="HTH_ARAC_FAMILY_1"/>
    <property type="match status" value="1"/>
</dbReference>
<proteinExistence type="predicted"/>
<accession>A0ABW5NMK3</accession>
<dbReference type="Pfam" id="PF12833">
    <property type="entry name" value="HTH_18"/>
    <property type="match status" value="1"/>
</dbReference>
<dbReference type="PANTHER" id="PTHR47893:SF1">
    <property type="entry name" value="REGULATORY PROTEIN PCHR"/>
    <property type="match status" value="1"/>
</dbReference>
<dbReference type="InterPro" id="IPR053142">
    <property type="entry name" value="PchR_regulatory_protein"/>
</dbReference>
<dbReference type="InterPro" id="IPR020449">
    <property type="entry name" value="Tscrpt_reg_AraC-type_HTH"/>
</dbReference>